<dbReference type="AlphaFoldDB" id="A0A5J5ECM6"/>
<dbReference type="EMBL" id="VXIS01000582">
    <property type="protein sequence ID" value="KAA8892809.1"/>
    <property type="molecule type" value="Genomic_DNA"/>
</dbReference>
<sequence length="202" mass="22108">MLTTARALFLRRLTSARPLLPLSRRGPLLPRPPALTKPARYLSSSSKSEPASTEGAARGGTSNDSTSETTQDEATDYTQQVPDLPSLLRHPSYSRLFRAYPNAREHLRKPFDPSFFEKVLEHGLSEQESDDLLITAGHDLARSIISRQDLEDSELWELEEELVGTCVRGLVEGVFRLAKATEDFLQSGGQEGGGGGGGIDEL</sequence>
<reference evidence="2 3" key="1">
    <citation type="submission" date="2019-09" db="EMBL/GenBank/DDBJ databases">
        <title>Draft genome of the ectomycorrhizal ascomycete Sphaerosporella brunnea.</title>
        <authorList>
            <consortium name="DOE Joint Genome Institute"/>
            <person name="Benucci G.M."/>
            <person name="Marozzi G."/>
            <person name="Antonielli L."/>
            <person name="Sanchez S."/>
            <person name="Marco P."/>
            <person name="Wang X."/>
            <person name="Falini L.B."/>
            <person name="Barry K."/>
            <person name="Haridas S."/>
            <person name="Lipzen A."/>
            <person name="Labutti K."/>
            <person name="Grigoriev I.V."/>
            <person name="Murat C."/>
            <person name="Martin F."/>
            <person name="Albertini E."/>
            <person name="Donnini D."/>
            <person name="Bonito G."/>
        </authorList>
    </citation>
    <scope>NUCLEOTIDE SEQUENCE [LARGE SCALE GENOMIC DNA]</scope>
    <source>
        <strain evidence="2 3">Sb_GMNB300</strain>
    </source>
</reference>
<evidence type="ECO:0000256" key="1">
    <source>
        <dbReference type="SAM" id="MobiDB-lite"/>
    </source>
</evidence>
<evidence type="ECO:0000313" key="2">
    <source>
        <dbReference type="EMBL" id="KAA8892809.1"/>
    </source>
</evidence>
<protein>
    <submittedName>
        <fullName evidence="2">Uncharacterized protein</fullName>
    </submittedName>
</protein>
<name>A0A5J5ECM6_9PEZI</name>
<dbReference type="Proteomes" id="UP000326924">
    <property type="component" value="Unassembled WGS sequence"/>
</dbReference>
<proteinExistence type="predicted"/>
<accession>A0A5J5ECM6</accession>
<gene>
    <name evidence="2" type="ORF">FN846DRAFT_914842</name>
</gene>
<evidence type="ECO:0000313" key="3">
    <source>
        <dbReference type="Proteomes" id="UP000326924"/>
    </source>
</evidence>
<dbReference type="InParanoid" id="A0A5J5ECM6"/>
<feature type="region of interest" description="Disordered" evidence="1">
    <location>
        <begin position="21"/>
        <end position="81"/>
    </location>
</feature>
<feature type="compositionally biased region" description="Polar residues" evidence="1">
    <location>
        <begin position="60"/>
        <end position="69"/>
    </location>
</feature>
<comment type="caution">
    <text evidence="2">The sequence shown here is derived from an EMBL/GenBank/DDBJ whole genome shotgun (WGS) entry which is preliminary data.</text>
</comment>
<keyword evidence="3" id="KW-1185">Reference proteome</keyword>
<organism evidence="2 3">
    <name type="scientific">Sphaerosporella brunnea</name>
    <dbReference type="NCBI Taxonomy" id="1250544"/>
    <lineage>
        <taxon>Eukaryota</taxon>
        <taxon>Fungi</taxon>
        <taxon>Dikarya</taxon>
        <taxon>Ascomycota</taxon>
        <taxon>Pezizomycotina</taxon>
        <taxon>Pezizomycetes</taxon>
        <taxon>Pezizales</taxon>
        <taxon>Pyronemataceae</taxon>
        <taxon>Sphaerosporella</taxon>
    </lineage>
</organism>